<keyword evidence="6" id="KW-0067">ATP-binding</keyword>
<name>A0A923SHT7_9BACT</name>
<dbReference type="Pfam" id="PF13793">
    <property type="entry name" value="Pribosyltran_N"/>
    <property type="match status" value="1"/>
</dbReference>
<keyword evidence="2" id="KW-0808">Transferase</keyword>
<dbReference type="InterPro" id="IPR000836">
    <property type="entry name" value="PRTase_dom"/>
</dbReference>
<evidence type="ECO:0000256" key="7">
    <source>
        <dbReference type="ARBA" id="ARBA00049535"/>
    </source>
</evidence>
<dbReference type="GO" id="GO:0005737">
    <property type="term" value="C:cytoplasm"/>
    <property type="evidence" value="ECO:0007669"/>
    <property type="project" value="TreeGrafter"/>
</dbReference>
<dbReference type="NCBIfam" id="TIGR01251">
    <property type="entry name" value="ribP_PPkin"/>
    <property type="match status" value="1"/>
</dbReference>
<dbReference type="PANTHER" id="PTHR10210:SF32">
    <property type="entry name" value="RIBOSE-PHOSPHATE PYROPHOSPHOKINASE 2"/>
    <property type="match status" value="1"/>
</dbReference>
<dbReference type="GO" id="GO:0006164">
    <property type="term" value="P:purine nucleotide biosynthetic process"/>
    <property type="evidence" value="ECO:0007669"/>
    <property type="project" value="TreeGrafter"/>
</dbReference>
<dbReference type="EC" id="2.7.6.1" evidence="1"/>
<dbReference type="CDD" id="cd06223">
    <property type="entry name" value="PRTases_typeI"/>
    <property type="match status" value="1"/>
</dbReference>
<dbReference type="AlphaFoldDB" id="A0A923SHT7"/>
<evidence type="ECO:0000259" key="10">
    <source>
        <dbReference type="Pfam" id="PF13793"/>
    </source>
</evidence>
<dbReference type="EMBL" id="JACRVF010000001">
    <property type="protein sequence ID" value="MBC5991897.1"/>
    <property type="molecule type" value="Genomic_DNA"/>
</dbReference>
<sequence length="297" mass="32918">MSMIFFALPGNEQLATSLASILQAEVGEAVIRNFPDGETYVRLLSDVQHKQVVLVCTLHQPDEKLLPLYFVSSAARDLGAASVCLVAPYLAYMRQDKQFNPGEAITSRHFANLLSGTVDSLLTIDPHLHRFHHMHELYTIPATALHAAPILANWIGENIQKPLLIGPDEESMQWVKEVAELANAPYLVLHKTRLGDREVQVSQPEMHEYLSHTPVLVDDIISTAKTMIETVHHLKMLTPQPPVCIGVHAVFAPGAYEALLEAGAAQVITSNTIPHQSNQIRIDQLLAEVLQYNLTPR</sequence>
<dbReference type="InterPro" id="IPR029099">
    <property type="entry name" value="Pribosyltran_N"/>
</dbReference>
<dbReference type="RefSeq" id="WP_187065871.1">
    <property type="nucleotide sequence ID" value="NZ_JACRVF010000001.1"/>
</dbReference>
<dbReference type="GO" id="GO:0004749">
    <property type="term" value="F:ribose phosphate diphosphokinase activity"/>
    <property type="evidence" value="ECO:0007669"/>
    <property type="project" value="UniProtKB-EC"/>
</dbReference>
<dbReference type="GO" id="GO:0002189">
    <property type="term" value="C:ribose phosphate diphosphokinase complex"/>
    <property type="evidence" value="ECO:0007669"/>
    <property type="project" value="TreeGrafter"/>
</dbReference>
<dbReference type="Gene3D" id="3.40.50.2020">
    <property type="match status" value="2"/>
</dbReference>
<evidence type="ECO:0000259" key="9">
    <source>
        <dbReference type="Pfam" id="PF00156"/>
    </source>
</evidence>
<dbReference type="SUPFAM" id="SSF53271">
    <property type="entry name" value="PRTase-like"/>
    <property type="match status" value="2"/>
</dbReference>
<dbReference type="FunFam" id="3.40.50.2020:FF:000014">
    <property type="entry name" value="Ribose-phosphate pyrophosphokinase 1"/>
    <property type="match status" value="1"/>
</dbReference>
<dbReference type="GO" id="GO:0006015">
    <property type="term" value="P:5-phosphoribose 1-diphosphate biosynthetic process"/>
    <property type="evidence" value="ECO:0007669"/>
    <property type="project" value="TreeGrafter"/>
</dbReference>
<evidence type="ECO:0000256" key="6">
    <source>
        <dbReference type="ARBA" id="ARBA00022840"/>
    </source>
</evidence>
<evidence type="ECO:0000256" key="8">
    <source>
        <dbReference type="RuleBase" id="RU004324"/>
    </source>
</evidence>
<organism evidence="11 12">
    <name type="scientific">Pontibacter cellulosilyticus</name>
    <dbReference type="NCBI Taxonomy" id="1720253"/>
    <lineage>
        <taxon>Bacteria</taxon>
        <taxon>Pseudomonadati</taxon>
        <taxon>Bacteroidota</taxon>
        <taxon>Cytophagia</taxon>
        <taxon>Cytophagales</taxon>
        <taxon>Hymenobacteraceae</taxon>
        <taxon>Pontibacter</taxon>
    </lineage>
</organism>
<dbReference type="Pfam" id="PF00156">
    <property type="entry name" value="Pribosyltran"/>
    <property type="match status" value="1"/>
</dbReference>
<keyword evidence="12" id="KW-1185">Reference proteome</keyword>
<dbReference type="GO" id="GO:0016301">
    <property type="term" value="F:kinase activity"/>
    <property type="evidence" value="ECO:0007669"/>
    <property type="project" value="UniProtKB-KW"/>
</dbReference>
<dbReference type="InterPro" id="IPR005946">
    <property type="entry name" value="Rib-P_diPkinase"/>
</dbReference>
<evidence type="ECO:0000256" key="2">
    <source>
        <dbReference type="ARBA" id="ARBA00022679"/>
    </source>
</evidence>
<evidence type="ECO:0000256" key="5">
    <source>
        <dbReference type="ARBA" id="ARBA00022777"/>
    </source>
</evidence>
<keyword evidence="3 8" id="KW-0545">Nucleotide biosynthesis</keyword>
<dbReference type="NCBIfam" id="NF005537">
    <property type="entry name" value="PRK07199.1"/>
    <property type="match status" value="1"/>
</dbReference>
<proteinExistence type="inferred from homology"/>
<keyword evidence="5" id="KW-0418">Kinase</keyword>
<protein>
    <recommendedName>
        <fullName evidence="1">ribose-phosphate diphosphokinase</fullName>
        <ecNumber evidence="1">2.7.6.1</ecNumber>
    </recommendedName>
</protein>
<dbReference type="SMART" id="SM01400">
    <property type="entry name" value="Pribosyltran_N"/>
    <property type="match status" value="1"/>
</dbReference>
<dbReference type="PANTHER" id="PTHR10210">
    <property type="entry name" value="RIBOSE-PHOSPHATE DIPHOSPHOKINASE FAMILY MEMBER"/>
    <property type="match status" value="1"/>
</dbReference>
<evidence type="ECO:0000256" key="3">
    <source>
        <dbReference type="ARBA" id="ARBA00022727"/>
    </source>
</evidence>
<evidence type="ECO:0000313" key="11">
    <source>
        <dbReference type="EMBL" id="MBC5991897.1"/>
    </source>
</evidence>
<feature type="domain" description="Phosphoribosyltransferase" evidence="9">
    <location>
        <begin position="135"/>
        <end position="277"/>
    </location>
</feature>
<feature type="domain" description="Ribose-phosphate pyrophosphokinase N-terminal" evidence="10">
    <location>
        <begin position="4"/>
        <end position="115"/>
    </location>
</feature>
<evidence type="ECO:0000256" key="4">
    <source>
        <dbReference type="ARBA" id="ARBA00022741"/>
    </source>
</evidence>
<dbReference type="Proteomes" id="UP000603640">
    <property type="component" value="Unassembled WGS sequence"/>
</dbReference>
<comment type="caution">
    <text evidence="11">The sequence shown here is derived from an EMBL/GenBank/DDBJ whole genome shotgun (WGS) entry which is preliminary data.</text>
</comment>
<dbReference type="GO" id="GO:0000287">
    <property type="term" value="F:magnesium ion binding"/>
    <property type="evidence" value="ECO:0007669"/>
    <property type="project" value="InterPro"/>
</dbReference>
<accession>A0A923SHT7</accession>
<keyword evidence="4" id="KW-0547">Nucleotide-binding</keyword>
<gene>
    <name evidence="11" type="ORF">H8S84_03500</name>
</gene>
<dbReference type="GO" id="GO:0005524">
    <property type="term" value="F:ATP binding"/>
    <property type="evidence" value="ECO:0007669"/>
    <property type="project" value="UniProtKB-KW"/>
</dbReference>
<comment type="catalytic activity">
    <reaction evidence="7">
        <text>D-ribose 5-phosphate + ATP = 5-phospho-alpha-D-ribose 1-diphosphate + AMP + H(+)</text>
        <dbReference type="Rhea" id="RHEA:15609"/>
        <dbReference type="ChEBI" id="CHEBI:15378"/>
        <dbReference type="ChEBI" id="CHEBI:30616"/>
        <dbReference type="ChEBI" id="CHEBI:58017"/>
        <dbReference type="ChEBI" id="CHEBI:78346"/>
        <dbReference type="ChEBI" id="CHEBI:456215"/>
        <dbReference type="EC" id="2.7.6.1"/>
    </reaction>
</comment>
<evidence type="ECO:0000256" key="1">
    <source>
        <dbReference type="ARBA" id="ARBA00013247"/>
    </source>
</evidence>
<comment type="similarity">
    <text evidence="8">Belongs to the ribose-phosphate pyrophosphokinase family.</text>
</comment>
<reference evidence="11" key="1">
    <citation type="submission" date="2020-08" db="EMBL/GenBank/DDBJ databases">
        <title>Pontibacter sp. SD6 16S ribosomal RNA gene Genome sequencing and assembly.</title>
        <authorList>
            <person name="Kang M."/>
        </authorList>
    </citation>
    <scope>NUCLEOTIDE SEQUENCE</scope>
    <source>
        <strain evidence="11">SD6</strain>
    </source>
</reference>
<evidence type="ECO:0000313" key="12">
    <source>
        <dbReference type="Proteomes" id="UP000603640"/>
    </source>
</evidence>
<dbReference type="InterPro" id="IPR029057">
    <property type="entry name" value="PRTase-like"/>
</dbReference>